<feature type="compositionally biased region" description="Basic and acidic residues" evidence="1">
    <location>
        <begin position="734"/>
        <end position="747"/>
    </location>
</feature>
<sequence>MIDVMISASPDSAMALAQDGGLHSSGQHRQQRPQISTPASPVQGSPSPFNSHGTRSRGHTVTGGNKFTALMGSIRGSASKSNLKDAHDAAGSHAFTSIGDDSSGTARGGHSSSASTSKFSALGQGIREFGAKPPGNRGRGGSLGGHQSYADDGYVPYNGPIEAPPQPASRLGNELLPPIQASFGPTISQQLRGSAAFSASATAAANDSDSRLRSLSPSAQNAKQGTPLRNSPQPGPPPSSPLPSLPTSAAFVFPRSTSRQPQITLSTSQTHSTSMLPTDETPHRSEAVSMAQRYSQPYSRPVEAPSRTAASWASPPPAISHQSASPKLQEGLLVDFDSVANLHRRPSLGTGLPTAYTHASADRPTNIDAAPYLPAALSFDRPMHYHQYPAPDTSSLNPAAFRPTFVGWTKPATTSYPIGSQRDGDLDSKLGPRSRAPSSINSGHSSEAPDASYVYNKDHPYERSGVGSHSAQTSMTSVRTFPSIGAAQNSSNKARSHVNTPSSQRHRRGENSSGHGSAGTALSDWAGSSSLAHVGTGNTRQGEHASPNLGSIDSFAQIENSIRGPHEALGLGPASRSVNAVLARGRQPRNVASVPDLRALPVVMVDASAVEPEAADGELSDDRQSDPEPVEVTTSPRTADLLRLEQSTPEQLRLETPSGPISIISDLASHRPQAPLSPIPSSMASPRTERNLDGSSPSTRDISNSGENSTPLQSSRSNGSRSDSNATNSASPGRRPDQVRRRGHSDVVFRTPSPQGPETWSMRERKVTQAKFHLLQQLHLEELIQHSVEFSGVLEPESGCDAVFRPRPALKNRGADTSRRYQMAGLPEWASASSSGHGSHSTIVPLEAGFERHRALRGQARNPTQAHRRTQTEGASLDSHFELMSSHDRQPAVLQAGRQPFFHHRMPPEPPRDTTADKTQPGPIRSAAAAVAAPVAWCTNTGDVSYESVDEPVKTAPEYATLPIEKRASQAGGEVELVYRMRSIPVGAQNPVTPEGRRERSFSIPLRKQPPTPDLIRTGDSSPEIDELDTPDLSTVIADGIWLDAQRAKWREQYRKGLDSSPAVVSWRRRSLSRSRSMSRTLNELPRGVDPTFYDQYRKTRNDGASSHDDAALDPRGGVLDKLQKKYKGDDDQPRGRVARQAIDDDRKYRTHQRNKSLRHSRSSPQLRKGALFADEAGEKPLPSMPPTTRTRTHAGLGLNQEAELNGPRSTSPEIPTSFEPFARRRVASLGKEAARKAAAAAAREKAHRRNRSASLSPERLATRQRVDRKHSKQNSGLSAIFGRKSRSPGPFAVPSAQPQSGHRYRKSATSMSRMRVHRNSASWDRAVETDSPVLLIGEERLSALQAEAGAWEPKSVVTDVPVVIATSPTGQRRSDIELYHGSPVTGHGAFQFPVPPGEGGVAVVSGVAIGSPPASQLNDSITDSYSSKAPALTTAGRHATTPSYHRQTDSSDLRAMLRNAHRSESEMSNEYNTGLASLPAPPRRRGRNPSDEGRHESQGSSELRLGPGRLPRSPLLEHPFNTPQFAMPSVLQAGAANNIRDRSGSALSGSDPRSTPNSLGAGSQSGSGSNRRELNGNRSASSAESCDTRPGSVTREVWMMDSGSREDDEEAQFQGLFFMPPLSDGSVPRSPHIHDGRPMDSVAGGSRVMLPLPRGSREKIDDELEESSEEMQSISIKPTNQLSASRASSDISPKVPAGSSQSRPREEKVKDDSPVLGASTATVAPVAGSTSLAARQLSPLPDSLASTTFFLRPATDNAASTKDVAAPSVSSKRGFRLGHVAGAEQTPQIVERSSMSRSSSSTGLQRTFRRGPTSTSSDTYSILAATTLMDELAESMMVHPNTSAVSDDDLDHDREGGQPRNARLLSFASQVGEVGMYEDDLDTP</sequence>
<feature type="region of interest" description="Disordered" evidence="1">
    <location>
        <begin position="486"/>
        <end position="524"/>
    </location>
</feature>
<feature type="region of interest" description="Disordered" evidence="1">
    <location>
        <begin position="412"/>
        <end position="474"/>
    </location>
</feature>
<feature type="compositionally biased region" description="Polar residues" evidence="1">
    <location>
        <begin position="1678"/>
        <end position="1692"/>
    </location>
</feature>
<feature type="compositionally biased region" description="Polar residues" evidence="1">
    <location>
        <begin position="1546"/>
        <end position="1558"/>
    </location>
</feature>
<feature type="compositionally biased region" description="Polar residues" evidence="1">
    <location>
        <begin position="255"/>
        <end position="276"/>
    </location>
</feature>
<reference evidence="2" key="2">
    <citation type="journal article" date="2019" name="IMA Fungus">
        <title>Genome sequencing and comparison of five Tilletia species to identify candidate genes for the detection of regulated species infecting wheat.</title>
        <authorList>
            <person name="Nguyen H.D.T."/>
            <person name="Sultana T."/>
            <person name="Kesanakurti P."/>
            <person name="Hambleton S."/>
        </authorList>
    </citation>
    <scope>NUCLEOTIDE SEQUENCE</scope>
    <source>
        <strain evidence="2">DAOMC 236426</strain>
    </source>
</reference>
<feature type="compositionally biased region" description="Low complexity" evidence="1">
    <location>
        <begin position="102"/>
        <end position="121"/>
    </location>
</feature>
<comment type="caution">
    <text evidence="2">The sequence shown here is derived from an EMBL/GenBank/DDBJ whole genome shotgun (WGS) entry which is preliminary data.</text>
</comment>
<feature type="compositionally biased region" description="Basic and acidic residues" evidence="1">
    <location>
        <begin position="1704"/>
        <end position="1714"/>
    </location>
</feature>
<evidence type="ECO:0000313" key="2">
    <source>
        <dbReference type="EMBL" id="KAE8256094.1"/>
    </source>
</evidence>
<feature type="compositionally biased region" description="Basic and acidic residues" evidence="1">
    <location>
        <begin position="1489"/>
        <end position="1498"/>
    </location>
</feature>
<feature type="compositionally biased region" description="Polar residues" evidence="1">
    <location>
        <begin position="693"/>
        <end position="713"/>
    </location>
</feature>
<accession>A0A8X7N182</accession>
<organism evidence="2 3">
    <name type="scientific">Tilletia controversa</name>
    <name type="common">dwarf bunt fungus</name>
    <dbReference type="NCBI Taxonomy" id="13291"/>
    <lineage>
        <taxon>Eukaryota</taxon>
        <taxon>Fungi</taxon>
        <taxon>Dikarya</taxon>
        <taxon>Basidiomycota</taxon>
        <taxon>Ustilaginomycotina</taxon>
        <taxon>Exobasidiomycetes</taxon>
        <taxon>Tilletiales</taxon>
        <taxon>Tilletiaceae</taxon>
        <taxon>Tilletia</taxon>
    </lineage>
</organism>
<feature type="region of interest" description="Disordered" evidence="1">
    <location>
        <begin position="1419"/>
        <end position="1523"/>
    </location>
</feature>
<protein>
    <submittedName>
        <fullName evidence="2">Uncharacterized protein</fullName>
    </submittedName>
</protein>
<name>A0A8X7N182_9BASI</name>
<feature type="compositionally biased region" description="Low complexity" evidence="1">
    <location>
        <begin position="1793"/>
        <end position="1802"/>
    </location>
</feature>
<feature type="compositionally biased region" description="Polar residues" evidence="1">
    <location>
        <begin position="1467"/>
        <end position="1476"/>
    </location>
</feature>
<evidence type="ECO:0000313" key="3">
    <source>
        <dbReference type="Proteomes" id="UP000077684"/>
    </source>
</evidence>
<feature type="compositionally biased region" description="Polar residues" evidence="1">
    <location>
        <begin position="486"/>
        <end position="503"/>
    </location>
</feature>
<feature type="compositionally biased region" description="Polar residues" evidence="1">
    <location>
        <begin position="24"/>
        <end position="53"/>
    </location>
</feature>
<feature type="region of interest" description="Disordered" evidence="1">
    <location>
        <begin position="671"/>
        <end position="761"/>
    </location>
</feature>
<feature type="compositionally biased region" description="Polar residues" evidence="1">
    <location>
        <begin position="1577"/>
        <end position="1586"/>
    </location>
</feature>
<dbReference type="EMBL" id="LWDE02000004">
    <property type="protein sequence ID" value="KAE8256094.1"/>
    <property type="molecule type" value="Genomic_DNA"/>
</dbReference>
<gene>
    <name evidence="2" type="ORF">A4X06_0g81</name>
</gene>
<feature type="region of interest" description="Disordered" evidence="1">
    <location>
        <begin position="205"/>
        <end position="302"/>
    </location>
</feature>
<feature type="compositionally biased region" description="Polar residues" evidence="1">
    <location>
        <begin position="436"/>
        <end position="445"/>
    </location>
</feature>
<reference evidence="2" key="1">
    <citation type="submission" date="2016-04" db="EMBL/GenBank/DDBJ databases">
        <authorList>
            <person name="Nguyen H.D."/>
            <person name="Samba Siva P."/>
            <person name="Cullis J."/>
            <person name="Levesque C.A."/>
            <person name="Hambleton S."/>
        </authorList>
    </citation>
    <scope>NUCLEOTIDE SEQUENCE</scope>
    <source>
        <strain evidence="2">DAOMC 236426</strain>
    </source>
</reference>
<feature type="region of interest" description="Disordered" evidence="1">
    <location>
        <begin position="1843"/>
        <end position="1865"/>
    </location>
</feature>
<feature type="region of interest" description="Disordered" evidence="1">
    <location>
        <begin position="93"/>
        <end position="177"/>
    </location>
</feature>
<feature type="compositionally biased region" description="Pro residues" evidence="1">
    <location>
        <begin position="233"/>
        <end position="244"/>
    </location>
</feature>
<feature type="compositionally biased region" description="Low complexity" evidence="1">
    <location>
        <begin position="1502"/>
        <end position="1518"/>
    </location>
</feature>
<feature type="compositionally biased region" description="Low complexity" evidence="1">
    <location>
        <begin position="1559"/>
        <end position="1570"/>
    </location>
</feature>
<feature type="region of interest" description="Disordered" evidence="1">
    <location>
        <begin position="1238"/>
        <end position="1314"/>
    </location>
</feature>
<keyword evidence="3" id="KW-1185">Reference proteome</keyword>
<feature type="region of interest" description="Disordered" evidence="1">
    <location>
        <begin position="989"/>
        <end position="1029"/>
    </location>
</feature>
<feature type="compositionally biased region" description="Basic residues" evidence="1">
    <location>
        <begin position="1149"/>
        <end position="1162"/>
    </location>
</feature>
<feature type="compositionally biased region" description="Low complexity" evidence="1">
    <location>
        <begin position="714"/>
        <end position="725"/>
    </location>
</feature>
<feature type="compositionally biased region" description="Basic and acidic residues" evidence="1">
    <location>
        <begin position="1096"/>
        <end position="1113"/>
    </location>
</feature>
<feature type="region of interest" description="Disordered" evidence="1">
    <location>
        <begin position="1542"/>
        <end position="1596"/>
    </location>
</feature>
<feature type="region of interest" description="Disordered" evidence="1">
    <location>
        <begin position="1065"/>
        <end position="1220"/>
    </location>
</feature>
<evidence type="ECO:0000256" key="1">
    <source>
        <dbReference type="SAM" id="MobiDB-lite"/>
    </source>
</evidence>
<feature type="region of interest" description="Disordered" evidence="1">
    <location>
        <begin position="1619"/>
        <end position="1717"/>
    </location>
</feature>
<feature type="compositionally biased region" description="Basic and acidic residues" evidence="1">
    <location>
        <begin position="1122"/>
        <end position="1135"/>
    </location>
</feature>
<dbReference type="Proteomes" id="UP000077684">
    <property type="component" value="Unassembled WGS sequence"/>
</dbReference>
<proteinExistence type="predicted"/>
<feature type="compositionally biased region" description="Polar residues" evidence="1">
    <location>
        <begin position="1419"/>
        <end position="1428"/>
    </location>
</feature>
<feature type="region of interest" description="Disordered" evidence="1">
    <location>
        <begin position="1790"/>
        <end position="1817"/>
    </location>
</feature>
<feature type="region of interest" description="Disordered" evidence="1">
    <location>
        <begin position="612"/>
        <end position="639"/>
    </location>
</feature>
<feature type="region of interest" description="Disordered" evidence="1">
    <location>
        <begin position="1"/>
        <end position="68"/>
    </location>
</feature>